<organism evidence="1 2">
    <name type="scientific">Aquipluma nitroreducens</name>
    <dbReference type="NCBI Taxonomy" id="2010828"/>
    <lineage>
        <taxon>Bacteria</taxon>
        <taxon>Pseudomonadati</taxon>
        <taxon>Bacteroidota</taxon>
        <taxon>Bacteroidia</taxon>
        <taxon>Marinilabiliales</taxon>
        <taxon>Prolixibacteraceae</taxon>
        <taxon>Aquipluma</taxon>
    </lineage>
</organism>
<keyword evidence="2" id="KW-1185">Reference proteome</keyword>
<proteinExistence type="predicted"/>
<dbReference type="KEGG" id="anf:AQPE_4867"/>
<gene>
    <name evidence="1" type="ORF">AQPE_4867</name>
</gene>
<protein>
    <submittedName>
        <fullName evidence="1">Uncharacterized protein</fullName>
    </submittedName>
</protein>
<accession>A0A5K7SGM4</accession>
<evidence type="ECO:0000313" key="2">
    <source>
        <dbReference type="Proteomes" id="UP001193389"/>
    </source>
</evidence>
<dbReference type="EMBL" id="AP018694">
    <property type="protein sequence ID" value="BBE20673.1"/>
    <property type="molecule type" value="Genomic_DNA"/>
</dbReference>
<dbReference type="Proteomes" id="UP001193389">
    <property type="component" value="Chromosome"/>
</dbReference>
<dbReference type="AlphaFoldDB" id="A0A5K7SGM4"/>
<name>A0A5K7SGM4_9BACT</name>
<evidence type="ECO:0000313" key="1">
    <source>
        <dbReference type="EMBL" id="BBE20673.1"/>
    </source>
</evidence>
<reference evidence="1" key="1">
    <citation type="journal article" date="2020" name="Int. J. Syst. Evol. Microbiol.">
        <title>Aquipluma nitroreducens gen. nov. sp. nov., a novel facultatively anaerobic bacterium isolated from a freshwater lake.</title>
        <authorList>
            <person name="Watanabe M."/>
            <person name="Kojima H."/>
            <person name="Fukui M."/>
        </authorList>
    </citation>
    <scope>NUCLEOTIDE SEQUENCE</scope>
    <source>
        <strain evidence="1">MeG22</strain>
    </source>
</reference>
<sequence>MAYNVGSYTQGRIAGDFLSSRKAARAERYTPKTTAAALDG</sequence>